<dbReference type="InterPro" id="IPR001714">
    <property type="entry name" value="Pept_M24_MAP"/>
</dbReference>
<dbReference type="SUPFAM" id="SSF55920">
    <property type="entry name" value="Creatinase/aminopeptidase"/>
    <property type="match status" value="1"/>
</dbReference>
<proteinExistence type="predicted"/>
<feature type="domain" description="Creatinase N-terminal" evidence="2">
    <location>
        <begin position="5"/>
        <end position="127"/>
    </location>
</feature>
<keyword evidence="4" id="KW-1185">Reference proteome</keyword>
<dbReference type="Gene3D" id="3.90.230.10">
    <property type="entry name" value="Creatinase/methionine aminopeptidase superfamily"/>
    <property type="match status" value="1"/>
</dbReference>
<dbReference type="PANTHER" id="PTHR46112:SF3">
    <property type="entry name" value="AMINOPEPTIDASE YPDF"/>
    <property type="match status" value="1"/>
</dbReference>
<dbReference type="GO" id="GO:0008235">
    <property type="term" value="F:metalloexopeptidase activity"/>
    <property type="evidence" value="ECO:0007669"/>
    <property type="project" value="UniProtKB-ARBA"/>
</dbReference>
<protein>
    <submittedName>
        <fullName evidence="3">Peptidase M24</fullName>
    </submittedName>
</protein>
<organism evidence="3 4">
    <name type="scientific">Kandleria vitulina DSM 20405</name>
    <dbReference type="NCBI Taxonomy" id="1410657"/>
    <lineage>
        <taxon>Bacteria</taxon>
        <taxon>Bacillati</taxon>
        <taxon>Bacillota</taxon>
        <taxon>Erysipelotrichia</taxon>
        <taxon>Erysipelotrichales</taxon>
        <taxon>Coprobacillaceae</taxon>
        <taxon>Kandleria</taxon>
    </lineage>
</organism>
<dbReference type="AlphaFoldDB" id="A0A0R2HMJ8"/>
<comment type="caution">
    <text evidence="3">The sequence shown here is derived from an EMBL/GenBank/DDBJ whole genome shotgun (WGS) entry which is preliminary data.</text>
</comment>
<dbReference type="Pfam" id="PF01321">
    <property type="entry name" value="Creatinase_N"/>
    <property type="match status" value="1"/>
</dbReference>
<sequence length="356" mass="40431">MNQKRINRVLEQMKEEGCDHLLITDPASIDYLIDYYNDPHERVYVMALSQDGNHRLFFNKLFYVEKDLGIDITWFSDTDDAMAMIRDYLKDAKKVGVDKDMPARWLLPLMKLDTQFVLGSSCVDYVRGIKDEEEQEIMIKASQINDQAMARVKELLKENHTEKEMDGLLLNIYHELGASDHSFEPIFGYGKNGADPHHVGDDSRLKEGDSIIVDMGCIYNGYCSDMTRTFFYKSVSEKQKDVYNLVLKAQLAAEAAIKPGLKLSDIDKVARDIISEAGYGEEFNHRLGHFIGRLTHEAGDVSSANDAIIKPGMIFSIEPGVYLPGEFGVRIEDLVLVTEDGCKVLNHYPKELMILE</sequence>
<feature type="domain" description="Peptidase M24" evidence="1">
    <location>
        <begin position="136"/>
        <end position="339"/>
    </location>
</feature>
<dbReference type="InterPro" id="IPR000994">
    <property type="entry name" value="Pept_M24"/>
</dbReference>
<dbReference type="CDD" id="cd01092">
    <property type="entry name" value="APP-like"/>
    <property type="match status" value="1"/>
</dbReference>
<dbReference type="InterPro" id="IPR000587">
    <property type="entry name" value="Creatinase_N"/>
</dbReference>
<dbReference type="EMBL" id="JQBL01000002">
    <property type="protein sequence ID" value="KRN51308.1"/>
    <property type="molecule type" value="Genomic_DNA"/>
</dbReference>
<dbReference type="GO" id="GO:0004177">
    <property type="term" value="F:aminopeptidase activity"/>
    <property type="evidence" value="ECO:0007669"/>
    <property type="project" value="UniProtKB-ARBA"/>
</dbReference>
<dbReference type="InterPro" id="IPR036005">
    <property type="entry name" value="Creatinase/aminopeptidase-like"/>
</dbReference>
<name>A0A0R2HMJ8_9FIRM</name>
<evidence type="ECO:0000259" key="2">
    <source>
        <dbReference type="Pfam" id="PF01321"/>
    </source>
</evidence>
<gene>
    <name evidence="3" type="ORF">IV49_GL000777</name>
</gene>
<dbReference type="PRINTS" id="PR00599">
    <property type="entry name" value="MAPEPTIDASE"/>
</dbReference>
<dbReference type="InterPro" id="IPR050659">
    <property type="entry name" value="Peptidase_M24B"/>
</dbReference>
<evidence type="ECO:0000313" key="3">
    <source>
        <dbReference type="EMBL" id="KRN51308.1"/>
    </source>
</evidence>
<dbReference type="InterPro" id="IPR029149">
    <property type="entry name" value="Creatin/AminoP/Spt16_N"/>
</dbReference>
<dbReference type="SUPFAM" id="SSF53092">
    <property type="entry name" value="Creatinase/prolidase N-terminal domain"/>
    <property type="match status" value="1"/>
</dbReference>
<evidence type="ECO:0000313" key="4">
    <source>
        <dbReference type="Proteomes" id="UP000051841"/>
    </source>
</evidence>
<dbReference type="PATRIC" id="fig|1410657.5.peg.811"/>
<dbReference type="Gene3D" id="3.40.350.10">
    <property type="entry name" value="Creatinase/prolidase N-terminal domain"/>
    <property type="match status" value="1"/>
</dbReference>
<dbReference type="RefSeq" id="WP_029072236.1">
    <property type="nucleotide sequence ID" value="NZ_JNKN01000005.1"/>
</dbReference>
<dbReference type="Pfam" id="PF00557">
    <property type="entry name" value="Peptidase_M24"/>
    <property type="match status" value="1"/>
</dbReference>
<accession>A0A0R2HMJ8</accession>
<evidence type="ECO:0000259" key="1">
    <source>
        <dbReference type="Pfam" id="PF00557"/>
    </source>
</evidence>
<reference evidence="3 4" key="1">
    <citation type="journal article" date="2015" name="Genome Announc.">
        <title>Expanding the biotechnology potential of lactobacilli through comparative genomics of 213 strains and associated genera.</title>
        <authorList>
            <person name="Sun Z."/>
            <person name="Harris H.M."/>
            <person name="McCann A."/>
            <person name="Guo C."/>
            <person name="Argimon S."/>
            <person name="Zhang W."/>
            <person name="Yang X."/>
            <person name="Jeffery I.B."/>
            <person name="Cooney J.C."/>
            <person name="Kagawa T.F."/>
            <person name="Liu W."/>
            <person name="Song Y."/>
            <person name="Salvetti E."/>
            <person name="Wrobel A."/>
            <person name="Rasinkangas P."/>
            <person name="Parkhill J."/>
            <person name="Rea M.C."/>
            <person name="O'Sullivan O."/>
            <person name="Ritari J."/>
            <person name="Douillard F.P."/>
            <person name="Paul Ross R."/>
            <person name="Yang R."/>
            <person name="Briner A.E."/>
            <person name="Felis G.E."/>
            <person name="de Vos W.M."/>
            <person name="Barrangou R."/>
            <person name="Klaenhammer T.R."/>
            <person name="Caufield P.W."/>
            <person name="Cui Y."/>
            <person name="Zhang H."/>
            <person name="O'Toole P.W."/>
        </authorList>
    </citation>
    <scope>NUCLEOTIDE SEQUENCE [LARGE SCALE GENOMIC DNA]</scope>
    <source>
        <strain evidence="3 4">DSM 20405</strain>
    </source>
</reference>
<dbReference type="Proteomes" id="UP000051841">
    <property type="component" value="Unassembled WGS sequence"/>
</dbReference>
<dbReference type="PANTHER" id="PTHR46112">
    <property type="entry name" value="AMINOPEPTIDASE"/>
    <property type="match status" value="1"/>
</dbReference>